<keyword evidence="1" id="KW-0175">Coiled coil</keyword>
<organism evidence="2">
    <name type="scientific">uncultured Caudovirales phage</name>
    <dbReference type="NCBI Taxonomy" id="2100421"/>
    <lineage>
        <taxon>Viruses</taxon>
        <taxon>Duplodnaviria</taxon>
        <taxon>Heunggongvirae</taxon>
        <taxon>Uroviricota</taxon>
        <taxon>Caudoviricetes</taxon>
        <taxon>Peduoviridae</taxon>
        <taxon>Maltschvirus</taxon>
        <taxon>Maltschvirus maltsch</taxon>
    </lineage>
</organism>
<evidence type="ECO:0000313" key="2">
    <source>
        <dbReference type="EMBL" id="CAB4124069.1"/>
    </source>
</evidence>
<reference evidence="2" key="1">
    <citation type="submission" date="2020-04" db="EMBL/GenBank/DDBJ databases">
        <authorList>
            <person name="Chiriac C."/>
            <person name="Salcher M."/>
            <person name="Ghai R."/>
            <person name="Kavagutti S V."/>
        </authorList>
    </citation>
    <scope>NUCLEOTIDE SEQUENCE</scope>
</reference>
<sequence>MSKKKDKRLAHANMVWKREQLQAAMAAERVDKALAAVEQYQSELSDEDIEKIRLQAVQQRSEIEAFLLKARNKYANKLDELNLEAVVQDRMDNGNFVLVNIEDL</sequence>
<protein>
    <submittedName>
        <fullName evidence="2">Uncharacterized protein</fullName>
    </submittedName>
</protein>
<proteinExistence type="predicted"/>
<evidence type="ECO:0000256" key="1">
    <source>
        <dbReference type="SAM" id="Coils"/>
    </source>
</evidence>
<gene>
    <name evidence="2" type="ORF">UFOVP45_140</name>
</gene>
<name>A0A6J5KVI0_9CAUD</name>
<dbReference type="EMBL" id="LR796175">
    <property type="protein sequence ID" value="CAB4124069.1"/>
    <property type="molecule type" value="Genomic_DNA"/>
</dbReference>
<accession>A0A6J5KVI0</accession>
<feature type="coiled-coil region" evidence="1">
    <location>
        <begin position="23"/>
        <end position="50"/>
    </location>
</feature>